<evidence type="ECO:0000313" key="1">
    <source>
        <dbReference type="EMBL" id="MFF0543338.1"/>
    </source>
</evidence>
<keyword evidence="2" id="KW-1185">Reference proteome</keyword>
<dbReference type="EMBL" id="JBIAMX010000005">
    <property type="protein sequence ID" value="MFF0543338.1"/>
    <property type="molecule type" value="Genomic_DNA"/>
</dbReference>
<accession>A0ABW6PLW6</accession>
<proteinExistence type="predicted"/>
<comment type="caution">
    <text evidence="1">The sequence shown here is derived from an EMBL/GenBank/DDBJ whole genome shotgun (WGS) entry which is preliminary data.</text>
</comment>
<dbReference type="InterPro" id="IPR036390">
    <property type="entry name" value="WH_DNA-bd_sf"/>
</dbReference>
<dbReference type="SUPFAM" id="SSF46785">
    <property type="entry name" value="Winged helix' DNA-binding domain"/>
    <property type="match status" value="1"/>
</dbReference>
<name>A0ABW6PLW6_9NOCA</name>
<dbReference type="Gene3D" id="1.10.10.10">
    <property type="entry name" value="Winged helix-like DNA-binding domain superfamily/Winged helix DNA-binding domain"/>
    <property type="match status" value="1"/>
</dbReference>
<reference evidence="1 2" key="1">
    <citation type="submission" date="2024-10" db="EMBL/GenBank/DDBJ databases">
        <title>The Natural Products Discovery Center: Release of the First 8490 Sequenced Strains for Exploring Actinobacteria Biosynthetic Diversity.</title>
        <authorList>
            <person name="Kalkreuter E."/>
            <person name="Kautsar S.A."/>
            <person name="Yang D."/>
            <person name="Bader C.D."/>
            <person name="Teijaro C.N."/>
            <person name="Fluegel L."/>
            <person name="Davis C.M."/>
            <person name="Simpson J.R."/>
            <person name="Lauterbach L."/>
            <person name="Steele A.D."/>
            <person name="Gui C."/>
            <person name="Meng S."/>
            <person name="Li G."/>
            <person name="Viehrig K."/>
            <person name="Ye F."/>
            <person name="Su P."/>
            <person name="Kiefer A.F."/>
            <person name="Nichols A."/>
            <person name="Cepeda A.J."/>
            <person name="Yan W."/>
            <person name="Fan B."/>
            <person name="Jiang Y."/>
            <person name="Adhikari A."/>
            <person name="Zheng C.-J."/>
            <person name="Schuster L."/>
            <person name="Cowan T.M."/>
            <person name="Smanski M.J."/>
            <person name="Chevrette M.G."/>
            <person name="De Carvalho L.P.S."/>
            <person name="Shen B."/>
        </authorList>
    </citation>
    <scope>NUCLEOTIDE SEQUENCE [LARGE SCALE GENOMIC DNA]</scope>
    <source>
        <strain evidence="1 2">NPDC004045</strain>
    </source>
</reference>
<protein>
    <submittedName>
        <fullName evidence="1">MarR family transcriptional regulator</fullName>
    </submittedName>
</protein>
<evidence type="ECO:0000313" key="2">
    <source>
        <dbReference type="Proteomes" id="UP001601444"/>
    </source>
</evidence>
<dbReference type="Proteomes" id="UP001601444">
    <property type="component" value="Unassembled WGS sequence"/>
</dbReference>
<organism evidence="1 2">
    <name type="scientific">Nocardia thailandica</name>
    <dbReference type="NCBI Taxonomy" id="257275"/>
    <lineage>
        <taxon>Bacteria</taxon>
        <taxon>Bacillati</taxon>
        <taxon>Actinomycetota</taxon>
        <taxon>Actinomycetes</taxon>
        <taxon>Mycobacteriales</taxon>
        <taxon>Nocardiaceae</taxon>
        <taxon>Nocardia</taxon>
    </lineage>
</organism>
<dbReference type="InterPro" id="IPR036388">
    <property type="entry name" value="WH-like_DNA-bd_sf"/>
</dbReference>
<gene>
    <name evidence="1" type="ORF">ACFYTF_10930</name>
</gene>
<sequence length="141" mass="15228">MAQTRMIGYQIKRLDQLVEETFDRAVGETGLTRRQWQLLTALGAGPRTEAELTDALRPFWEVNAEPVRVAIEDVIARGWAVEQGDRTALTEAGSAAHAGAADAVHAVRTRMTEGVSADEFVAFTGVLARLIANLEAGANHS</sequence>
<dbReference type="RefSeq" id="WP_387699991.1">
    <property type="nucleotide sequence ID" value="NZ_JBIAMX010000005.1"/>
</dbReference>